<dbReference type="RefSeq" id="XP_024325900.1">
    <property type="nucleotide sequence ID" value="XM_024466919.1"/>
</dbReference>
<dbReference type="eggNOG" id="KOG1552">
    <property type="taxonomic scope" value="Eukaryota"/>
</dbReference>
<evidence type="ECO:0000259" key="2">
    <source>
        <dbReference type="Pfam" id="PF00561"/>
    </source>
</evidence>
<protein>
    <recommendedName>
        <fullName evidence="2">AB hydrolase-1 domain-containing protein</fullName>
    </recommendedName>
</protein>
<dbReference type="InterPro" id="IPR029058">
    <property type="entry name" value="AB_hydrolase_fold"/>
</dbReference>
<gene>
    <name evidence="3" type="ORF">VC83_03271</name>
</gene>
<proteinExistence type="predicted"/>
<dbReference type="Proteomes" id="UP000077154">
    <property type="component" value="Unassembled WGS sequence"/>
</dbReference>
<name>A0A177AES3_9PEZI</name>
<keyword evidence="1" id="KW-1133">Transmembrane helix</keyword>
<dbReference type="PANTHER" id="PTHR12277">
    <property type="entry name" value="ALPHA/BETA HYDROLASE DOMAIN-CONTAINING PROTEIN"/>
    <property type="match status" value="1"/>
</dbReference>
<feature type="domain" description="AB hydrolase-1" evidence="2">
    <location>
        <begin position="124"/>
        <end position="233"/>
    </location>
</feature>
<reference evidence="3" key="1">
    <citation type="submission" date="2016-03" db="EMBL/GenBank/DDBJ databases">
        <title>Updated assembly of Pseudogymnoascus destructans, the fungus causing white-nose syndrome of bats.</title>
        <authorList>
            <person name="Palmer J.M."/>
            <person name="Drees K.P."/>
            <person name="Foster J.T."/>
            <person name="Lindner D.L."/>
        </authorList>
    </citation>
    <scope>NUCLEOTIDE SEQUENCE [LARGE SCALE GENOMIC DNA]</scope>
    <source>
        <strain evidence="3">20631-21</strain>
    </source>
</reference>
<dbReference type="Pfam" id="PF00561">
    <property type="entry name" value="Abhydrolase_1"/>
    <property type="match status" value="1"/>
</dbReference>
<evidence type="ECO:0000313" key="3">
    <source>
        <dbReference type="EMBL" id="OAF60619.1"/>
    </source>
</evidence>
<dbReference type="GeneID" id="36286348"/>
<dbReference type="EMBL" id="KV441391">
    <property type="protein sequence ID" value="OAF60619.1"/>
    <property type="molecule type" value="Genomic_DNA"/>
</dbReference>
<sequence>MPPSTSIFHTSLLVLAGTGAIYAICLGALTSRFVQRHALYMHKLHTAYFEDLNKPEQWGFANNQITPFSFTTPDDETLYAWHVMPLGLYAKHEEEILKQPSGLAEDITKTKAFDLLTTDPQARLIISFHGNGGTVAQGWRPEIYRTLSDGGTSTFHILAVDYRGYGYSSGIPTESGLITDGIATVNWALNIAKIPTSRIVIVGHSLGTAVTAATVEHFAEQDVSFAGVVVIAPFASLTTLLTRYSPGGLIPIFGPVAWIPGFDKWVFGLLVDKWNSAQRVANIASISKRLKLFIIHARNDWNIPYTHSVSWFAAAANAATPGMSDVFVERKAFNTVHMGDGGSISTWTAPGKFIQEILVPHGGHNVVMTFPSVALAVLKAFDIDEENVL</sequence>
<dbReference type="PANTHER" id="PTHR12277:SF81">
    <property type="entry name" value="PROTEIN ABHD13"/>
    <property type="match status" value="1"/>
</dbReference>
<dbReference type="Gene3D" id="3.40.50.1820">
    <property type="entry name" value="alpha/beta hydrolase"/>
    <property type="match status" value="1"/>
</dbReference>
<dbReference type="OrthoDB" id="446723at2759"/>
<dbReference type="VEuPathDB" id="FungiDB:GMDG_08306"/>
<dbReference type="SUPFAM" id="SSF53474">
    <property type="entry name" value="alpha/beta-Hydrolases"/>
    <property type="match status" value="1"/>
</dbReference>
<keyword evidence="1" id="KW-0472">Membrane</keyword>
<evidence type="ECO:0000256" key="1">
    <source>
        <dbReference type="SAM" id="Phobius"/>
    </source>
</evidence>
<feature type="transmembrane region" description="Helical" evidence="1">
    <location>
        <begin position="12"/>
        <end position="34"/>
    </location>
</feature>
<dbReference type="AlphaFoldDB" id="A0A177AES3"/>
<dbReference type="InterPro" id="IPR000073">
    <property type="entry name" value="AB_hydrolase_1"/>
</dbReference>
<organism evidence="3">
    <name type="scientific">Pseudogymnoascus destructans</name>
    <dbReference type="NCBI Taxonomy" id="655981"/>
    <lineage>
        <taxon>Eukaryota</taxon>
        <taxon>Fungi</taxon>
        <taxon>Dikarya</taxon>
        <taxon>Ascomycota</taxon>
        <taxon>Pezizomycotina</taxon>
        <taxon>Leotiomycetes</taxon>
        <taxon>Thelebolales</taxon>
        <taxon>Thelebolaceae</taxon>
        <taxon>Pseudogymnoascus</taxon>
    </lineage>
</organism>
<keyword evidence="1" id="KW-0812">Transmembrane</keyword>
<accession>A0A177AES3</accession>